<sequence length="319" mass="33304">MKLRKRSRTVVKTIAVLGASALSASLLGAAAVSSNASQDAEETLAAIAPDAVNDAAEDTSATSAEVTATTADSTVTLPLDPEQGITVEAGDTTFTIEVPSAKSASGSINSDSGIVSYDNHDGSATVAVANEDSSTSLHTIIEGPNAPRAYAYDYAGDVRLAQLPDGGVVLIGSSGDLVASIAEPWARDARGKAVATRYIVTGNTLTQIVEHDARSTYPIVADPTTLGSNAFYTKVVQNSGAQGTYISVYPAQIKWNAYSGDTIYANYRALVPSAYQGNKWRDQLVCHAANVGIWKAPWNLDSWRPDVGYARTVLAGCNP</sequence>
<organism evidence="2 3">
    <name type="scientific">Leifsonia shinshuensis</name>
    <dbReference type="NCBI Taxonomy" id="150026"/>
    <lineage>
        <taxon>Bacteria</taxon>
        <taxon>Bacillati</taxon>
        <taxon>Actinomycetota</taxon>
        <taxon>Actinomycetes</taxon>
        <taxon>Micrococcales</taxon>
        <taxon>Microbacteriaceae</taxon>
        <taxon>Leifsonia</taxon>
    </lineage>
</organism>
<evidence type="ECO:0000313" key="2">
    <source>
        <dbReference type="EMBL" id="QNE36557.1"/>
    </source>
</evidence>
<feature type="chain" id="PRO_5038779226" evidence="1">
    <location>
        <begin position="37"/>
        <end position="319"/>
    </location>
</feature>
<feature type="signal peptide" evidence="1">
    <location>
        <begin position="1"/>
        <end position="36"/>
    </location>
</feature>
<protein>
    <submittedName>
        <fullName evidence="2">DUF2599 domain-containing protein</fullName>
    </submittedName>
</protein>
<gene>
    <name evidence="2" type="ORF">F1C12_16515</name>
</gene>
<reference evidence="3" key="1">
    <citation type="submission" date="2019-09" db="EMBL/GenBank/DDBJ databases">
        <title>Antimicrobial potential of Antarctic Bacteria.</title>
        <authorList>
            <person name="Benaud N."/>
            <person name="Edwards R.J."/>
            <person name="Ferrari B.C."/>
        </authorList>
    </citation>
    <scope>NUCLEOTIDE SEQUENCE [LARGE SCALE GENOMIC DNA]</scope>
    <source>
        <strain evidence="3">INR9</strain>
    </source>
</reference>
<dbReference type="InterPro" id="IPR019719">
    <property type="entry name" value="DUF2599"/>
</dbReference>
<evidence type="ECO:0000313" key="3">
    <source>
        <dbReference type="Proteomes" id="UP000515511"/>
    </source>
</evidence>
<dbReference type="Pfam" id="PF10783">
    <property type="entry name" value="DUF2599"/>
    <property type="match status" value="1"/>
</dbReference>
<dbReference type="AlphaFoldDB" id="A0A7G6YDJ2"/>
<proteinExistence type="predicted"/>
<name>A0A7G6YDJ2_9MICO</name>
<accession>A0A7G6YDJ2</accession>
<dbReference type="Proteomes" id="UP000515511">
    <property type="component" value="Chromosome"/>
</dbReference>
<evidence type="ECO:0000256" key="1">
    <source>
        <dbReference type="SAM" id="SignalP"/>
    </source>
</evidence>
<dbReference type="EMBL" id="CP043641">
    <property type="protein sequence ID" value="QNE36557.1"/>
    <property type="molecule type" value="Genomic_DNA"/>
</dbReference>
<keyword evidence="1" id="KW-0732">Signal</keyword>
<dbReference type="KEGG" id="lse:F1C12_16515"/>